<feature type="signal peptide" evidence="2">
    <location>
        <begin position="1"/>
        <end position="19"/>
    </location>
</feature>
<dbReference type="Proteomes" id="UP000565745">
    <property type="component" value="Unassembled WGS sequence"/>
</dbReference>
<dbReference type="AlphaFoldDB" id="A0A7W6Q411"/>
<comment type="caution">
    <text evidence="3">The sequence shown here is derived from an EMBL/GenBank/DDBJ whole genome shotgun (WGS) entry which is preliminary data.</text>
</comment>
<feature type="compositionally biased region" description="Gly residues" evidence="1">
    <location>
        <begin position="89"/>
        <end position="98"/>
    </location>
</feature>
<evidence type="ECO:0000313" key="4">
    <source>
        <dbReference type="Proteomes" id="UP000565745"/>
    </source>
</evidence>
<evidence type="ECO:0000256" key="2">
    <source>
        <dbReference type="SAM" id="SignalP"/>
    </source>
</evidence>
<name>A0A7W6Q411_9RHOB</name>
<dbReference type="RefSeq" id="WP_025056134.1">
    <property type="nucleotide sequence ID" value="NZ_JACIFU010000003.1"/>
</dbReference>
<protein>
    <submittedName>
        <fullName evidence="3">Uncharacterized protein</fullName>
    </submittedName>
</protein>
<feature type="compositionally biased region" description="Polar residues" evidence="1">
    <location>
        <begin position="56"/>
        <end position="83"/>
    </location>
</feature>
<keyword evidence="2" id="KW-0732">Signal</keyword>
<evidence type="ECO:0000313" key="3">
    <source>
        <dbReference type="EMBL" id="MBB4174755.1"/>
    </source>
</evidence>
<sequence>MKLFITAAAATLISTAAFAENSDRYNDLMLDTSETAERVYSDGVEKNNLERAQRGADQQYTTADENKTPDVTFSTRSDITSVGESYPYGGYGPGNDSR</sequence>
<proteinExistence type="predicted"/>
<dbReference type="EMBL" id="JACIFU010000003">
    <property type="protein sequence ID" value="MBB4174755.1"/>
    <property type="molecule type" value="Genomic_DNA"/>
</dbReference>
<dbReference type="OrthoDB" id="7728306at2"/>
<feature type="chain" id="PRO_5030976806" evidence="2">
    <location>
        <begin position="20"/>
        <end position="98"/>
    </location>
</feature>
<keyword evidence="4" id="KW-1185">Reference proteome</keyword>
<feature type="region of interest" description="Disordered" evidence="1">
    <location>
        <begin position="44"/>
        <end position="98"/>
    </location>
</feature>
<feature type="compositionally biased region" description="Basic and acidic residues" evidence="1">
    <location>
        <begin position="44"/>
        <end position="54"/>
    </location>
</feature>
<organism evidence="3 4">
    <name type="scientific">Sulfitobacter noctilucicola</name>
    <dbReference type="NCBI Taxonomy" id="1342301"/>
    <lineage>
        <taxon>Bacteria</taxon>
        <taxon>Pseudomonadati</taxon>
        <taxon>Pseudomonadota</taxon>
        <taxon>Alphaproteobacteria</taxon>
        <taxon>Rhodobacterales</taxon>
        <taxon>Roseobacteraceae</taxon>
        <taxon>Sulfitobacter</taxon>
    </lineage>
</organism>
<reference evidence="3 4" key="1">
    <citation type="submission" date="2020-08" db="EMBL/GenBank/DDBJ databases">
        <title>Genomic Encyclopedia of Type Strains, Phase IV (KMG-IV): sequencing the most valuable type-strain genomes for metagenomic binning, comparative biology and taxonomic classification.</title>
        <authorList>
            <person name="Goeker M."/>
        </authorList>
    </citation>
    <scope>NUCLEOTIDE SEQUENCE [LARGE SCALE GENOMIC DNA]</scope>
    <source>
        <strain evidence="3 4">DSM 101015</strain>
    </source>
</reference>
<accession>A0A7W6Q411</accession>
<gene>
    <name evidence="3" type="ORF">GGR93_002543</name>
</gene>
<evidence type="ECO:0000256" key="1">
    <source>
        <dbReference type="SAM" id="MobiDB-lite"/>
    </source>
</evidence>